<gene>
    <name evidence="7 8" type="primary">mltG</name>
    <name evidence="8" type="ORF">IFJ97_06715</name>
</gene>
<reference evidence="8 9" key="1">
    <citation type="submission" date="2020-08" db="EMBL/GenBank/DDBJ databases">
        <title>Acidobacteriota in marine sediments use diverse sulfur dissimilation pathways.</title>
        <authorList>
            <person name="Wasmund K."/>
        </authorList>
    </citation>
    <scope>NUCLEOTIDE SEQUENCE [LARGE SCALE GENOMIC DNA]</scope>
    <source>
        <strain evidence="8">MAG AM3-A</strain>
    </source>
</reference>
<dbReference type="HAMAP" id="MF_02065">
    <property type="entry name" value="MltG"/>
    <property type="match status" value="1"/>
</dbReference>
<evidence type="ECO:0000256" key="7">
    <source>
        <dbReference type="HAMAP-Rule" id="MF_02065"/>
    </source>
</evidence>
<dbReference type="PANTHER" id="PTHR30518:SF2">
    <property type="entry name" value="ENDOLYTIC MUREIN TRANSGLYCOSYLASE"/>
    <property type="match status" value="1"/>
</dbReference>
<evidence type="ECO:0000256" key="4">
    <source>
        <dbReference type="ARBA" id="ARBA00023136"/>
    </source>
</evidence>
<dbReference type="GO" id="GO:0005886">
    <property type="term" value="C:plasma membrane"/>
    <property type="evidence" value="ECO:0007669"/>
    <property type="project" value="UniProtKB-UniRule"/>
</dbReference>
<evidence type="ECO:0000256" key="1">
    <source>
        <dbReference type="ARBA" id="ARBA00022475"/>
    </source>
</evidence>
<dbReference type="EMBL" id="JACXWA010000109">
    <property type="protein sequence ID" value="MBD3871036.1"/>
    <property type="molecule type" value="Genomic_DNA"/>
</dbReference>
<comment type="function">
    <text evidence="7">Functions as a peptidoglycan terminase that cleaves nascent peptidoglycan strands endolytically to terminate their elongation.</text>
</comment>
<proteinExistence type="inferred from homology"/>
<dbReference type="GO" id="GO:0009252">
    <property type="term" value="P:peptidoglycan biosynthetic process"/>
    <property type="evidence" value="ECO:0007669"/>
    <property type="project" value="UniProtKB-UniRule"/>
</dbReference>
<evidence type="ECO:0000256" key="2">
    <source>
        <dbReference type="ARBA" id="ARBA00022692"/>
    </source>
</evidence>
<dbReference type="PANTHER" id="PTHR30518">
    <property type="entry name" value="ENDOLYTIC MUREIN TRANSGLYCOSYLASE"/>
    <property type="match status" value="1"/>
</dbReference>
<dbReference type="InterPro" id="IPR003770">
    <property type="entry name" value="MLTG-like"/>
</dbReference>
<comment type="similarity">
    <text evidence="7">Belongs to the transglycosylase MltG family.</text>
</comment>
<dbReference type="Gene3D" id="3.30.1490.480">
    <property type="entry name" value="Endolytic murein transglycosylase"/>
    <property type="match status" value="1"/>
</dbReference>
<comment type="catalytic activity">
    <reaction evidence="7">
        <text>a peptidoglycan chain = a peptidoglycan chain with N-acetyl-1,6-anhydromuramyl-[peptide] at the reducing end + a peptidoglycan chain with N-acetylglucosamine at the non-reducing end.</text>
        <dbReference type="EC" id="4.2.2.29"/>
    </reaction>
</comment>
<evidence type="ECO:0000256" key="3">
    <source>
        <dbReference type="ARBA" id="ARBA00022989"/>
    </source>
</evidence>
<sequence>MMKRALAATVVLSSILVVAGGLWFHRSLWGTRSLQSTEIEIAAGSTAREILAQLHAEDLLPSVLAGRIYLKTQASGKALYYGHYQFPPASRPVDALEAILEGAVKMFSVTVVEGNDLATIGEQFSGLGLGTADEWLGFGQQIEWISDLAANAPSLEGFLFPDTYRFAVGIPAVRAAHHLVERFEEVWTEEAQKSDALWGSTLEIVTLASLVEAETSLDEERPLVAGVFANRLRKGMLLQCDPTVVYALKRRSEWRGRLLRIHWEVDDPYNTYRYPGLPPGPINSPGRAALAAAINPQPTPYLYFVAKPGGGHAFSKTLGEHNRAVARLMSSRR</sequence>
<dbReference type="GO" id="GO:0071555">
    <property type="term" value="P:cell wall organization"/>
    <property type="evidence" value="ECO:0007669"/>
    <property type="project" value="UniProtKB-KW"/>
</dbReference>
<evidence type="ECO:0000313" key="9">
    <source>
        <dbReference type="Proteomes" id="UP000598633"/>
    </source>
</evidence>
<dbReference type="EC" id="4.2.2.29" evidence="7"/>
<feature type="site" description="Important for catalytic activity" evidence="7">
    <location>
        <position position="214"/>
    </location>
</feature>
<dbReference type="Gene3D" id="3.30.160.60">
    <property type="entry name" value="Classic Zinc Finger"/>
    <property type="match status" value="1"/>
</dbReference>
<evidence type="ECO:0000256" key="5">
    <source>
        <dbReference type="ARBA" id="ARBA00023239"/>
    </source>
</evidence>
<dbReference type="AlphaFoldDB" id="A0A8J6YC95"/>
<keyword evidence="6 7" id="KW-0961">Cell wall biogenesis/degradation</keyword>
<comment type="caution">
    <text evidence="8">The sequence shown here is derived from an EMBL/GenBank/DDBJ whole genome shotgun (WGS) entry which is preliminary data.</text>
</comment>
<name>A0A8J6YC95_9BACT</name>
<keyword evidence="5 7" id="KW-0456">Lyase</keyword>
<keyword evidence="1 7" id="KW-1003">Cell membrane</keyword>
<dbReference type="GO" id="GO:0008932">
    <property type="term" value="F:lytic endotransglycosylase activity"/>
    <property type="evidence" value="ECO:0007669"/>
    <property type="project" value="UniProtKB-UniRule"/>
</dbReference>
<dbReference type="CDD" id="cd08010">
    <property type="entry name" value="MltG_like"/>
    <property type="match status" value="1"/>
</dbReference>
<dbReference type="NCBIfam" id="TIGR00247">
    <property type="entry name" value="endolytic transglycosylase MltG"/>
    <property type="match status" value="1"/>
</dbReference>
<organism evidence="8 9">
    <name type="scientific">Candidatus Sulfomarinibacter kjeldsenii</name>
    <dbReference type="NCBI Taxonomy" id="2885994"/>
    <lineage>
        <taxon>Bacteria</taxon>
        <taxon>Pseudomonadati</taxon>
        <taxon>Acidobacteriota</taxon>
        <taxon>Thermoanaerobaculia</taxon>
        <taxon>Thermoanaerobaculales</taxon>
        <taxon>Candidatus Sulfomarinibacteraceae</taxon>
        <taxon>Candidatus Sulfomarinibacter</taxon>
    </lineage>
</organism>
<accession>A0A8J6YC95</accession>
<protein>
    <recommendedName>
        <fullName evidence="7">Endolytic murein transglycosylase</fullName>
        <ecNumber evidence="7">4.2.2.29</ecNumber>
    </recommendedName>
    <alternativeName>
        <fullName evidence="7">Peptidoglycan lytic transglycosylase</fullName>
    </alternativeName>
    <alternativeName>
        <fullName evidence="7">Peptidoglycan polymerization terminase</fullName>
    </alternativeName>
</protein>
<evidence type="ECO:0000313" key="8">
    <source>
        <dbReference type="EMBL" id="MBD3871036.1"/>
    </source>
</evidence>
<dbReference type="Pfam" id="PF02618">
    <property type="entry name" value="YceG"/>
    <property type="match status" value="1"/>
</dbReference>
<evidence type="ECO:0000256" key="6">
    <source>
        <dbReference type="ARBA" id="ARBA00023316"/>
    </source>
</evidence>
<keyword evidence="4 7" id="KW-0472">Membrane</keyword>
<keyword evidence="3 7" id="KW-1133">Transmembrane helix</keyword>
<dbReference type="Proteomes" id="UP000598633">
    <property type="component" value="Unassembled WGS sequence"/>
</dbReference>
<keyword evidence="2 7" id="KW-0812">Transmembrane</keyword>